<dbReference type="STRING" id="1843580.A7D17_15945"/>
<evidence type="ECO:0000313" key="3">
    <source>
        <dbReference type="Proteomes" id="UP000077659"/>
    </source>
</evidence>
<comment type="caution">
    <text evidence="2">The sequence shown here is derived from an EMBL/GenBank/DDBJ whole genome shotgun (WGS) entry which is preliminary data.</text>
</comment>
<dbReference type="AlphaFoldDB" id="A0A1A9MDL7"/>
<protein>
    <submittedName>
        <fullName evidence="2">Uncharacterized protein</fullName>
    </submittedName>
</protein>
<evidence type="ECO:0000313" key="4">
    <source>
        <dbReference type="Proteomes" id="UP001303614"/>
    </source>
</evidence>
<reference evidence="2 3" key="1">
    <citation type="submission" date="2016-05" db="EMBL/GenBank/DDBJ databases">
        <title>Pathogenic, phenotypic and molecular characterisation of Xanthomonas nasturtii sp. nov. and Xanthomonas floridensis sp. nov., new species of Xanthomonas associated with watercress production in Florida.</title>
        <authorList>
            <person name="Vicente J.G."/>
            <person name="Rothwell S."/>
            <person name="Holub E.B."/>
            <person name="Studholme D.J."/>
        </authorList>
    </citation>
    <scope>NUCLEOTIDE SEQUENCE [LARGE SCALE GENOMIC DNA]</scope>
    <source>
        <strain evidence="2 3">WHRI 8848</strain>
    </source>
</reference>
<dbReference type="EMBL" id="JAYFSO010000005">
    <property type="protein sequence ID" value="MEA5123279.1"/>
    <property type="molecule type" value="Genomic_DNA"/>
</dbReference>
<keyword evidence="4" id="KW-1185">Reference proteome</keyword>
<evidence type="ECO:0000313" key="2">
    <source>
        <dbReference type="EMBL" id="OAG67680.1"/>
    </source>
</evidence>
<dbReference type="EMBL" id="LXNG01000014">
    <property type="protein sequence ID" value="OAG67680.1"/>
    <property type="molecule type" value="Genomic_DNA"/>
</dbReference>
<gene>
    <name evidence="2" type="ORF">A7D17_15945</name>
    <name evidence="1" type="ORF">VB146_05225</name>
</gene>
<dbReference type="Proteomes" id="UP001303614">
    <property type="component" value="Unassembled WGS sequence"/>
</dbReference>
<name>A0A1A9MDL7_9XANT</name>
<accession>A0A1A9MDL7</accession>
<proteinExistence type="predicted"/>
<organism evidence="2 3">
    <name type="scientific">Xanthomonas floridensis</name>
    <dbReference type="NCBI Taxonomy" id="1843580"/>
    <lineage>
        <taxon>Bacteria</taxon>
        <taxon>Pseudomonadati</taxon>
        <taxon>Pseudomonadota</taxon>
        <taxon>Gammaproteobacteria</taxon>
        <taxon>Lysobacterales</taxon>
        <taxon>Lysobacteraceae</taxon>
        <taxon>Xanthomonas</taxon>
    </lineage>
</organism>
<evidence type="ECO:0000313" key="1">
    <source>
        <dbReference type="EMBL" id="MEA5123279.1"/>
    </source>
</evidence>
<dbReference type="RefSeq" id="WP_064508831.1">
    <property type="nucleotide sequence ID" value="NZ_JAYFSN010000017.1"/>
</dbReference>
<sequence>MDKSRIKFDASFEDKAHLRALSALVGALIATHPDKDKVLAAAEQFVETEEAAFAEIARNDPRVHTGDTHFIAQQFATRVRERIAAIIAGRSR</sequence>
<reference evidence="1 4" key="2">
    <citation type="submission" date="2023-12" db="EMBL/GenBank/DDBJ databases">
        <title>Genome sequencing of Xanthomonas floridensis.</title>
        <authorList>
            <person name="Greer S."/>
            <person name="Harrison J."/>
            <person name="Grant M."/>
            <person name="Vicente J."/>
            <person name="Studholme D."/>
        </authorList>
    </citation>
    <scope>NUCLEOTIDE SEQUENCE [LARGE SCALE GENOMIC DNA]</scope>
    <source>
        <strain evidence="1 4">WHRI 8848</strain>
    </source>
</reference>
<dbReference type="Proteomes" id="UP000077659">
    <property type="component" value="Unassembled WGS sequence"/>
</dbReference>